<dbReference type="GO" id="GO:0008168">
    <property type="term" value="F:methyltransferase activity"/>
    <property type="evidence" value="ECO:0007669"/>
    <property type="project" value="UniProtKB-KW"/>
</dbReference>
<keyword evidence="3" id="KW-1185">Reference proteome</keyword>
<accession>A0ABW2RR30</accession>
<dbReference type="SUPFAM" id="SSF53335">
    <property type="entry name" value="S-adenosyl-L-methionine-dependent methyltransferases"/>
    <property type="match status" value="1"/>
</dbReference>
<keyword evidence="2" id="KW-0808">Transferase</keyword>
<keyword evidence="2" id="KW-0489">Methyltransferase</keyword>
<organism evidence="2 3">
    <name type="scientific">Laceyella putida</name>
    <dbReference type="NCBI Taxonomy" id="110101"/>
    <lineage>
        <taxon>Bacteria</taxon>
        <taxon>Bacillati</taxon>
        <taxon>Bacillota</taxon>
        <taxon>Bacilli</taxon>
        <taxon>Bacillales</taxon>
        <taxon>Thermoactinomycetaceae</taxon>
        <taxon>Laceyella</taxon>
    </lineage>
</organism>
<sequence>MNAYDEWYRQPGYYWGTAPSQLAQRLISLAGQPTGKKVVDLGSGEGKECIYFAKQGLQVTGVDLSRVGLAKTVAWAEAERLAIRTVHADVRTHRLTEPVDLLYSSGTLQYLSPDIRAERFRHFQEQTNVGGLHAINVFVDKSWLPIPPDWQAHESFYKSGELLSYYADWEILHCDEFLFDCHSSGVPHRHALQVMVAKKIV</sequence>
<proteinExistence type="predicted"/>
<dbReference type="PANTHER" id="PTHR43861">
    <property type="entry name" value="TRANS-ACONITATE 2-METHYLTRANSFERASE-RELATED"/>
    <property type="match status" value="1"/>
</dbReference>
<gene>
    <name evidence="2" type="ORF">ACFQNG_19400</name>
</gene>
<evidence type="ECO:0000259" key="1">
    <source>
        <dbReference type="Pfam" id="PF03848"/>
    </source>
</evidence>
<name>A0ABW2RR30_9BACL</name>
<comment type="caution">
    <text evidence="2">The sequence shown here is derived from an EMBL/GenBank/DDBJ whole genome shotgun (WGS) entry which is preliminary data.</text>
</comment>
<evidence type="ECO:0000313" key="3">
    <source>
        <dbReference type="Proteomes" id="UP001596500"/>
    </source>
</evidence>
<reference evidence="3" key="1">
    <citation type="journal article" date="2019" name="Int. J. Syst. Evol. Microbiol.">
        <title>The Global Catalogue of Microorganisms (GCM) 10K type strain sequencing project: providing services to taxonomists for standard genome sequencing and annotation.</title>
        <authorList>
            <consortium name="The Broad Institute Genomics Platform"/>
            <consortium name="The Broad Institute Genome Sequencing Center for Infectious Disease"/>
            <person name="Wu L."/>
            <person name="Ma J."/>
        </authorList>
    </citation>
    <scope>NUCLEOTIDE SEQUENCE [LARGE SCALE GENOMIC DNA]</scope>
    <source>
        <strain evidence="3">CGMCC 1.12942</strain>
    </source>
</reference>
<dbReference type="RefSeq" id="WP_379867563.1">
    <property type="nucleotide sequence ID" value="NZ_JBHTBW010000081.1"/>
</dbReference>
<dbReference type="CDD" id="cd02440">
    <property type="entry name" value="AdoMet_MTases"/>
    <property type="match status" value="1"/>
</dbReference>
<dbReference type="Proteomes" id="UP001596500">
    <property type="component" value="Unassembled WGS sequence"/>
</dbReference>
<evidence type="ECO:0000313" key="2">
    <source>
        <dbReference type="EMBL" id="MFC7443237.1"/>
    </source>
</evidence>
<dbReference type="Pfam" id="PF03848">
    <property type="entry name" value="TehB"/>
    <property type="match status" value="1"/>
</dbReference>
<feature type="domain" description="Tellurite resistance methyltransferase TehB-like" evidence="1">
    <location>
        <begin position="36"/>
        <end position="182"/>
    </location>
</feature>
<dbReference type="Gene3D" id="3.40.50.150">
    <property type="entry name" value="Vaccinia Virus protein VP39"/>
    <property type="match status" value="1"/>
</dbReference>
<dbReference type="InterPro" id="IPR029063">
    <property type="entry name" value="SAM-dependent_MTases_sf"/>
</dbReference>
<dbReference type="InterPro" id="IPR015985">
    <property type="entry name" value="TehB-like_dom"/>
</dbReference>
<dbReference type="EMBL" id="JBHTBW010000081">
    <property type="protein sequence ID" value="MFC7443237.1"/>
    <property type="molecule type" value="Genomic_DNA"/>
</dbReference>
<dbReference type="GO" id="GO:0032259">
    <property type="term" value="P:methylation"/>
    <property type="evidence" value="ECO:0007669"/>
    <property type="project" value="UniProtKB-KW"/>
</dbReference>
<protein>
    <submittedName>
        <fullName evidence="2">Methyltransferase domain-containing protein</fullName>
    </submittedName>
</protein>